<evidence type="ECO:0000313" key="1">
    <source>
        <dbReference type="EMBL" id="EGF23478.1"/>
    </source>
</evidence>
<dbReference type="EC" id="3.1.3.-" evidence="1"/>
<dbReference type="SUPFAM" id="SSF56784">
    <property type="entry name" value="HAD-like"/>
    <property type="match status" value="1"/>
</dbReference>
<comment type="caution">
    <text evidence="1">The sequence shown here is derived from an EMBL/GenBank/DDBJ whole genome shotgun (WGS) entry which is preliminary data.</text>
</comment>
<dbReference type="Gene3D" id="3.40.50.1000">
    <property type="entry name" value="HAD superfamily/HAD-like"/>
    <property type="match status" value="1"/>
</dbReference>
<sequence>MSLFTPDDYYKRVDCIPFEYLLEHDVRCILIDRDNTCVPRTTKRVPSEILAWFNHVQHELHIPIYVVSNNVHVRQVQKSAHELGCEALSHAMKPSPRVLTALLRKLDIKPEHALMIGDQIFTDIVAGRLAQTQTILVRPQSKRDLWYTYFLRVLEFFIVRNKNFKG</sequence>
<dbReference type="GO" id="GO:0008962">
    <property type="term" value="F:phosphatidylglycerophosphatase activity"/>
    <property type="evidence" value="ECO:0007669"/>
    <property type="project" value="InterPro"/>
</dbReference>
<proteinExistence type="predicted"/>
<keyword evidence="2" id="KW-1185">Reference proteome</keyword>
<dbReference type="InterPro" id="IPR023214">
    <property type="entry name" value="HAD_sf"/>
</dbReference>
<dbReference type="GeneID" id="93210040"/>
<dbReference type="Pfam" id="PF13242">
    <property type="entry name" value="Hydrolase_like"/>
    <property type="match status" value="1"/>
</dbReference>
<dbReference type="EMBL" id="ACGK02000001">
    <property type="protein sequence ID" value="EGF23478.1"/>
    <property type="molecule type" value="Genomic_DNA"/>
</dbReference>
<evidence type="ECO:0000313" key="2">
    <source>
        <dbReference type="Proteomes" id="UP000005947"/>
    </source>
</evidence>
<protein>
    <submittedName>
        <fullName evidence="1">HAD phosphatase, family IIIA</fullName>
        <ecNumber evidence="1">3.1.3.-</ecNumber>
    </submittedName>
</protein>
<organism evidence="1 2">
    <name type="scientific">Fannyhessea vaginae DSM 15829</name>
    <dbReference type="NCBI Taxonomy" id="525256"/>
    <lineage>
        <taxon>Bacteria</taxon>
        <taxon>Bacillati</taxon>
        <taxon>Actinomycetota</taxon>
        <taxon>Coriobacteriia</taxon>
        <taxon>Coriobacteriales</taxon>
        <taxon>Atopobiaceae</taxon>
        <taxon>Fannyhessea</taxon>
    </lineage>
</organism>
<dbReference type="eggNOG" id="COG2179">
    <property type="taxonomic scope" value="Bacteria"/>
</dbReference>
<dbReference type="AlphaFoldDB" id="F1T434"/>
<dbReference type="RefSeq" id="WP_006302575.1">
    <property type="nucleotide sequence ID" value="NZ_ACGK02000001.1"/>
</dbReference>
<dbReference type="OrthoDB" id="9787572at2"/>
<keyword evidence="1" id="KW-0378">Hydrolase</keyword>
<dbReference type="InterPro" id="IPR010021">
    <property type="entry name" value="PGPP1/Gep4"/>
</dbReference>
<accession>F1T434</accession>
<reference evidence="1 2" key="1">
    <citation type="submission" date="2011-02" db="EMBL/GenBank/DDBJ databases">
        <authorList>
            <person name="Muzny D."/>
            <person name="Qin X."/>
            <person name="Buhay C."/>
            <person name="Dugan-Rocha S."/>
            <person name="Ding Y."/>
            <person name="Chen G."/>
            <person name="Hawes A."/>
            <person name="Holder M."/>
            <person name="Jhangiani S."/>
            <person name="Johnson A."/>
            <person name="Khan Z."/>
            <person name="Li Z."/>
            <person name="Liu W."/>
            <person name="Liu X."/>
            <person name="Perez L."/>
            <person name="Shen H."/>
            <person name="Wang Q."/>
            <person name="Watt J."/>
            <person name="Xi L."/>
            <person name="Xin Y."/>
            <person name="Zhou J."/>
            <person name="Deng J."/>
            <person name="Jiang H."/>
            <person name="Liu Y."/>
            <person name="Qu J."/>
            <person name="Song X.-Z."/>
            <person name="Zhang L."/>
            <person name="Villasana D."/>
            <person name="Johnson A."/>
            <person name="Liu J."/>
            <person name="Liyanage D."/>
            <person name="Lorensuhewa L."/>
            <person name="Robinson T."/>
            <person name="Song A."/>
            <person name="Song B.-B."/>
            <person name="Dinh H."/>
            <person name="Thornton R."/>
            <person name="Coyle M."/>
            <person name="Francisco L."/>
            <person name="Jackson L."/>
            <person name="Javaid M."/>
            <person name="Korchina V."/>
            <person name="Kovar C."/>
            <person name="Mata R."/>
            <person name="Mathew T."/>
            <person name="Ngo R."/>
            <person name="Nguyen L."/>
            <person name="Nguyen N."/>
            <person name="Okwuonu G."/>
            <person name="Ongeri F."/>
            <person name="Pham C."/>
            <person name="Simmons D."/>
            <person name="Wilczek-Boney K."/>
            <person name="Hale W."/>
            <person name="Jakkamsetti A."/>
            <person name="Pham P."/>
            <person name="Ruth R."/>
            <person name="San Lucas F."/>
            <person name="Warren J."/>
            <person name="Zhang J."/>
            <person name="Zhao Z."/>
            <person name="Zhou C."/>
            <person name="Zhu D."/>
            <person name="Lee S."/>
            <person name="Bess C."/>
            <person name="Blankenburg K."/>
            <person name="Forbes L."/>
            <person name="Fu Q."/>
            <person name="Gubbala S."/>
            <person name="Hirani K."/>
            <person name="Jayaseelan J.C."/>
            <person name="Lara F."/>
            <person name="Munidasa M."/>
            <person name="Palculict T."/>
            <person name="Patil S."/>
            <person name="Pu L.-L."/>
            <person name="Saada N."/>
            <person name="Tang L."/>
            <person name="Weissenberger G."/>
            <person name="Zhu Y."/>
            <person name="Hemphill L."/>
            <person name="Shang Y."/>
            <person name="Youmans B."/>
            <person name="Ayvaz T."/>
            <person name="Ross M."/>
            <person name="Santibanez J."/>
            <person name="Aqrawi P."/>
            <person name="Gross S."/>
            <person name="Joshi V."/>
            <person name="Fowler G."/>
            <person name="Nazareth L."/>
            <person name="Reid J."/>
            <person name="Worley K."/>
            <person name="Petrosino J."/>
            <person name="Highlander S."/>
            <person name="Gibbs R."/>
        </authorList>
    </citation>
    <scope>NUCLEOTIDE SEQUENCE [LARGE SCALE GENOMIC DNA]</scope>
    <source>
        <strain evidence="1 2">DSM 15829</strain>
    </source>
</reference>
<name>F1T434_9ACTN</name>
<dbReference type="NCBIfam" id="TIGR01668">
    <property type="entry name" value="YqeG_hyp_ppase"/>
    <property type="match status" value="1"/>
</dbReference>
<gene>
    <name evidence="1" type="primary">yqeG</name>
    <name evidence="1" type="ORF">HMPREF0091_10425</name>
</gene>
<dbReference type="Proteomes" id="UP000005947">
    <property type="component" value="Unassembled WGS sequence"/>
</dbReference>
<dbReference type="InterPro" id="IPR036412">
    <property type="entry name" value="HAD-like_sf"/>
</dbReference>